<dbReference type="AlphaFoldDB" id="A0AAD6Q9S5"/>
<dbReference type="Proteomes" id="UP001164929">
    <property type="component" value="Chromosome 9"/>
</dbReference>
<reference evidence="1" key="1">
    <citation type="journal article" date="2023" name="Mol. Ecol. Resour.">
        <title>Chromosome-level genome assembly of a triploid poplar Populus alba 'Berolinensis'.</title>
        <authorList>
            <person name="Chen S."/>
            <person name="Yu Y."/>
            <person name="Wang X."/>
            <person name="Wang S."/>
            <person name="Zhang T."/>
            <person name="Zhou Y."/>
            <person name="He R."/>
            <person name="Meng N."/>
            <person name="Wang Y."/>
            <person name="Liu W."/>
            <person name="Liu Z."/>
            <person name="Liu J."/>
            <person name="Guo Q."/>
            <person name="Huang H."/>
            <person name="Sederoff R.R."/>
            <person name="Wang G."/>
            <person name="Qu G."/>
            <person name="Chen S."/>
        </authorList>
    </citation>
    <scope>NUCLEOTIDE SEQUENCE</scope>
    <source>
        <strain evidence="1">SC-2020</strain>
    </source>
</reference>
<comment type="caution">
    <text evidence="1">The sequence shown here is derived from an EMBL/GenBank/DDBJ whole genome shotgun (WGS) entry which is preliminary data.</text>
</comment>
<organism evidence="1 2">
    <name type="scientific">Populus alba x Populus x berolinensis</name>
    <dbReference type="NCBI Taxonomy" id="444605"/>
    <lineage>
        <taxon>Eukaryota</taxon>
        <taxon>Viridiplantae</taxon>
        <taxon>Streptophyta</taxon>
        <taxon>Embryophyta</taxon>
        <taxon>Tracheophyta</taxon>
        <taxon>Spermatophyta</taxon>
        <taxon>Magnoliopsida</taxon>
        <taxon>eudicotyledons</taxon>
        <taxon>Gunneridae</taxon>
        <taxon>Pentapetalae</taxon>
        <taxon>rosids</taxon>
        <taxon>fabids</taxon>
        <taxon>Malpighiales</taxon>
        <taxon>Salicaceae</taxon>
        <taxon>Saliceae</taxon>
        <taxon>Populus</taxon>
    </lineage>
</organism>
<dbReference type="EMBL" id="JAQIZT010000009">
    <property type="protein sequence ID" value="KAJ6984519.1"/>
    <property type="molecule type" value="Genomic_DNA"/>
</dbReference>
<name>A0AAD6Q9S5_9ROSI</name>
<keyword evidence="2" id="KW-1185">Reference proteome</keyword>
<evidence type="ECO:0000313" key="2">
    <source>
        <dbReference type="Proteomes" id="UP001164929"/>
    </source>
</evidence>
<proteinExistence type="predicted"/>
<protein>
    <submittedName>
        <fullName evidence="1">Uncharacterized protein</fullName>
    </submittedName>
</protein>
<evidence type="ECO:0000313" key="1">
    <source>
        <dbReference type="EMBL" id="KAJ6984519.1"/>
    </source>
</evidence>
<sequence>MAVNKSCPIGPLSPNITNVTDILETIVYIAVTWARFLRVKTHATSPPTSVFLEEKEFVEGSQTQPLLEVERISGLKEVVFCNNPSRRSQLLTTRSWDFMGFPENVKRNPTVESNIINWGY</sequence>
<gene>
    <name evidence="1" type="ORF">NC653_022714</name>
</gene>
<accession>A0AAD6Q9S5</accession>